<sequence length="150" mass="16713">MNGTVDVVFKELTSDDVPLLRSDLLPLLRRLRPAMSDELFAELVTDGFEQGLRYLVAYSPSGLPLAAAGYRILVTSRGRVLFVDDLVTAEESRSRGFGARVVDELTEVGRRAGCDRMELDSGVVNTAAHRFYLRHRFDISAFHFARPIAP</sequence>
<keyword evidence="3" id="KW-1185">Reference proteome</keyword>
<comment type="caution">
    <text evidence="2">The sequence shown here is derived from an EMBL/GenBank/DDBJ whole genome shotgun (WGS) entry which is preliminary data.</text>
</comment>
<reference evidence="2 3" key="1">
    <citation type="submission" date="2018-08" db="EMBL/GenBank/DDBJ databases">
        <title>Genomic Encyclopedia of Archaeal and Bacterial Type Strains, Phase II (KMG-II): from individual species to whole genera.</title>
        <authorList>
            <person name="Goeker M."/>
        </authorList>
    </citation>
    <scope>NUCLEOTIDE SEQUENCE [LARGE SCALE GENOMIC DNA]</scope>
    <source>
        <strain evidence="2 3">DSM 45791</strain>
    </source>
</reference>
<organism evidence="2 3">
    <name type="scientific">Kutzneria buriramensis</name>
    <dbReference type="NCBI Taxonomy" id="1045776"/>
    <lineage>
        <taxon>Bacteria</taxon>
        <taxon>Bacillati</taxon>
        <taxon>Actinomycetota</taxon>
        <taxon>Actinomycetes</taxon>
        <taxon>Pseudonocardiales</taxon>
        <taxon>Pseudonocardiaceae</taxon>
        <taxon>Kutzneria</taxon>
    </lineage>
</organism>
<dbReference type="CDD" id="cd04301">
    <property type="entry name" value="NAT_SF"/>
    <property type="match status" value="1"/>
</dbReference>
<dbReference type="GO" id="GO:0005840">
    <property type="term" value="C:ribosome"/>
    <property type="evidence" value="ECO:0007669"/>
    <property type="project" value="UniProtKB-KW"/>
</dbReference>
<dbReference type="AlphaFoldDB" id="A0A3E0H457"/>
<dbReference type="Pfam" id="PF00583">
    <property type="entry name" value="Acetyltransf_1"/>
    <property type="match status" value="1"/>
</dbReference>
<dbReference type="EMBL" id="QUNO01000015">
    <property type="protein sequence ID" value="REH37115.1"/>
    <property type="molecule type" value="Genomic_DNA"/>
</dbReference>
<evidence type="ECO:0000313" key="3">
    <source>
        <dbReference type="Proteomes" id="UP000256269"/>
    </source>
</evidence>
<proteinExistence type="predicted"/>
<keyword evidence="2" id="KW-0687">Ribonucleoprotein</keyword>
<evidence type="ECO:0000313" key="2">
    <source>
        <dbReference type="EMBL" id="REH37115.1"/>
    </source>
</evidence>
<dbReference type="SUPFAM" id="SSF55729">
    <property type="entry name" value="Acyl-CoA N-acyltransferases (Nat)"/>
    <property type="match status" value="1"/>
</dbReference>
<dbReference type="InterPro" id="IPR016181">
    <property type="entry name" value="Acyl_CoA_acyltransferase"/>
</dbReference>
<accession>A0A3E0H457</accession>
<dbReference type="GO" id="GO:0016747">
    <property type="term" value="F:acyltransferase activity, transferring groups other than amino-acyl groups"/>
    <property type="evidence" value="ECO:0007669"/>
    <property type="project" value="InterPro"/>
</dbReference>
<evidence type="ECO:0000259" key="1">
    <source>
        <dbReference type="PROSITE" id="PS51186"/>
    </source>
</evidence>
<keyword evidence="2" id="KW-0689">Ribosomal protein</keyword>
<dbReference type="InterPro" id="IPR000182">
    <property type="entry name" value="GNAT_dom"/>
</dbReference>
<gene>
    <name evidence="2" type="ORF">BCF44_115119</name>
</gene>
<dbReference type="Proteomes" id="UP000256269">
    <property type="component" value="Unassembled WGS sequence"/>
</dbReference>
<dbReference type="PROSITE" id="PS51186">
    <property type="entry name" value="GNAT"/>
    <property type="match status" value="1"/>
</dbReference>
<name>A0A3E0H457_9PSEU</name>
<dbReference type="Gene3D" id="3.40.630.30">
    <property type="match status" value="1"/>
</dbReference>
<protein>
    <submittedName>
        <fullName evidence="2">Ribosomal protein S18 acetylase RimI-like enzyme</fullName>
    </submittedName>
</protein>
<feature type="domain" description="N-acetyltransferase" evidence="1">
    <location>
        <begin position="7"/>
        <end position="150"/>
    </location>
</feature>
<dbReference type="OrthoDB" id="9805924at2"/>
<dbReference type="RefSeq" id="WP_116179269.1">
    <property type="nucleotide sequence ID" value="NZ_CP144375.1"/>
</dbReference>